<dbReference type="Gene3D" id="3.90.79.10">
    <property type="entry name" value="Nucleoside Triphosphate Pyrophosphohydrolase"/>
    <property type="match status" value="1"/>
</dbReference>
<accession>A0A010RT10</accession>
<dbReference type="CDD" id="cd02883">
    <property type="entry name" value="NUDIX_Hydrolase"/>
    <property type="match status" value="1"/>
</dbReference>
<dbReference type="EMBL" id="JARH01000377">
    <property type="protein sequence ID" value="EXF81209.1"/>
    <property type="molecule type" value="Genomic_DNA"/>
</dbReference>
<sequence length="216" mass="24029">MASNPEPAQPPPQDQPHPRPPPPPAFNLTYPPSLEPYNVPAATWLTTNSKSWDGLATGALVFSPTTNKILLLQRAAHDSMPLRWETPGGAADPEDASLFAACARELWEEAGLEAVAIVRVVSEGEGREPGSVFTNRTGTRVFCRFAFEVTVKGDDDRGKGVEEKVRIDPEEHCDFVWASEEEVRRERVGEREIPITNGQMARLILDGFRRRREEEV</sequence>
<dbReference type="InterPro" id="IPR015797">
    <property type="entry name" value="NUDIX_hydrolase-like_dom_sf"/>
</dbReference>
<dbReference type="AlphaFoldDB" id="A0A010RT10"/>
<feature type="region of interest" description="Disordered" evidence="1">
    <location>
        <begin position="1"/>
        <end position="32"/>
    </location>
</feature>
<dbReference type="Pfam" id="PF00293">
    <property type="entry name" value="NUDIX"/>
    <property type="match status" value="1"/>
</dbReference>
<organism evidence="3 4">
    <name type="scientific">Colletotrichum fioriniae PJ7</name>
    <dbReference type="NCBI Taxonomy" id="1445577"/>
    <lineage>
        <taxon>Eukaryota</taxon>
        <taxon>Fungi</taxon>
        <taxon>Dikarya</taxon>
        <taxon>Ascomycota</taxon>
        <taxon>Pezizomycotina</taxon>
        <taxon>Sordariomycetes</taxon>
        <taxon>Hypocreomycetidae</taxon>
        <taxon>Glomerellales</taxon>
        <taxon>Glomerellaceae</taxon>
        <taxon>Colletotrichum</taxon>
        <taxon>Colletotrichum acutatum species complex</taxon>
    </lineage>
</organism>
<evidence type="ECO:0000313" key="3">
    <source>
        <dbReference type="EMBL" id="EXF81209.1"/>
    </source>
</evidence>
<comment type="caution">
    <text evidence="3">The sequence shown here is derived from an EMBL/GenBank/DDBJ whole genome shotgun (WGS) entry which is preliminary data.</text>
</comment>
<evidence type="ECO:0000256" key="1">
    <source>
        <dbReference type="SAM" id="MobiDB-lite"/>
    </source>
</evidence>
<evidence type="ECO:0000259" key="2">
    <source>
        <dbReference type="PROSITE" id="PS51462"/>
    </source>
</evidence>
<feature type="compositionally biased region" description="Pro residues" evidence="1">
    <location>
        <begin position="7"/>
        <end position="25"/>
    </location>
</feature>
<dbReference type="KEGG" id="cfj:CFIO01_07181"/>
<protein>
    <submittedName>
        <fullName evidence="3">NUDIX domain-containing protein</fullName>
    </submittedName>
</protein>
<dbReference type="OrthoDB" id="276276at2759"/>
<proteinExistence type="predicted"/>
<dbReference type="PANTHER" id="PTHR43736:SF1">
    <property type="entry name" value="DIHYDRONEOPTERIN TRIPHOSPHATE DIPHOSPHATASE"/>
    <property type="match status" value="1"/>
</dbReference>
<dbReference type="PANTHER" id="PTHR43736">
    <property type="entry name" value="ADP-RIBOSE PYROPHOSPHATASE"/>
    <property type="match status" value="1"/>
</dbReference>
<dbReference type="PROSITE" id="PS51462">
    <property type="entry name" value="NUDIX"/>
    <property type="match status" value="1"/>
</dbReference>
<dbReference type="eggNOG" id="ENOG502S8JU">
    <property type="taxonomic scope" value="Eukaryota"/>
</dbReference>
<dbReference type="InterPro" id="IPR000086">
    <property type="entry name" value="NUDIX_hydrolase_dom"/>
</dbReference>
<gene>
    <name evidence="3" type="ORF">CFIO01_07181</name>
</gene>
<reference evidence="3 4" key="1">
    <citation type="submission" date="2014-02" db="EMBL/GenBank/DDBJ databases">
        <title>The genome sequence of Colletotrichum fioriniae PJ7.</title>
        <authorList>
            <person name="Baroncelli R."/>
            <person name="Thon M.R."/>
        </authorList>
    </citation>
    <scope>NUCLEOTIDE SEQUENCE [LARGE SCALE GENOMIC DNA]</scope>
    <source>
        <strain evidence="3 4">PJ7</strain>
    </source>
</reference>
<dbReference type="SUPFAM" id="SSF55811">
    <property type="entry name" value="Nudix"/>
    <property type="match status" value="1"/>
</dbReference>
<keyword evidence="4" id="KW-1185">Reference proteome</keyword>
<feature type="domain" description="Nudix hydrolase" evidence="2">
    <location>
        <begin position="52"/>
        <end position="201"/>
    </location>
</feature>
<name>A0A010RT10_9PEZI</name>
<dbReference type="Proteomes" id="UP000020467">
    <property type="component" value="Unassembled WGS sequence"/>
</dbReference>
<evidence type="ECO:0000313" key="4">
    <source>
        <dbReference type="Proteomes" id="UP000020467"/>
    </source>
</evidence>
<dbReference type="HOGENOM" id="CLU_067850_0_0_1"/>